<keyword evidence="6" id="KW-0999">Mitochondrion inner membrane</keyword>
<evidence type="ECO:0000256" key="11">
    <source>
        <dbReference type="RuleBase" id="RU000488"/>
    </source>
</evidence>
<name>A0A0M5J159_DROBS</name>
<protein>
    <submittedName>
        <fullName evidence="12">CG8323</fullName>
    </submittedName>
</protein>
<dbReference type="Proteomes" id="UP000494163">
    <property type="component" value="Chromosome 2L"/>
</dbReference>
<dbReference type="GO" id="GO:0005743">
    <property type="term" value="C:mitochondrial inner membrane"/>
    <property type="evidence" value="ECO:0007669"/>
    <property type="project" value="UniProtKB-SubCell"/>
</dbReference>
<sequence>VQLYVTSVLSAWAAETVCYPLDVCKTRMQIQGEIASRLGQSVKYRGMFATALGIIKEEGPHKLYGGISAMMLRHFIFSGLKMYMYDALREKLIITDKDGNPKLTFPRGAFCGVAAGAAANIIASPTDLIKIQMQMEGKRRLLGEAPRIHNVFQALTSIYAAGGVRGLWKGTVPKAWRGGLVTLGDVACYDLSKRYLMEWLDMPDDRLIQFMGAMVAGFAGAAISTPADVVKSRIMNQPIDEKGRGLHYKGTMDCFTQLVQGEGFFAMYKGFIPYWLRVGPWAMVFWTAFEQIRRLQSDE</sequence>
<dbReference type="SUPFAM" id="SSF103506">
    <property type="entry name" value="Mitochondrial carrier"/>
    <property type="match status" value="1"/>
</dbReference>
<reference evidence="12 13" key="1">
    <citation type="submission" date="2015-08" db="EMBL/GenBank/DDBJ databases">
        <title>Ancestral chromatin configuration constrains chromatin evolution on differentiating sex chromosomes in Drosophila.</title>
        <authorList>
            <person name="Zhou Q."/>
            <person name="Bachtrog D."/>
        </authorList>
    </citation>
    <scope>NUCLEOTIDE SEQUENCE [LARGE SCALE GENOMIC DNA]</scope>
    <source>
        <tissue evidence="12">Whole larvae</tissue>
    </source>
</reference>
<evidence type="ECO:0000256" key="7">
    <source>
        <dbReference type="ARBA" id="ARBA00022989"/>
    </source>
</evidence>
<evidence type="ECO:0000256" key="1">
    <source>
        <dbReference type="ARBA" id="ARBA00004448"/>
    </source>
</evidence>
<feature type="repeat" description="Solcar" evidence="10">
    <location>
        <begin position="103"/>
        <end position="195"/>
    </location>
</feature>
<dbReference type="STRING" id="30019.A0A0M5J159"/>
<keyword evidence="7" id="KW-1133">Transmembrane helix</keyword>
<comment type="subcellular location">
    <subcellularLocation>
        <location evidence="1">Mitochondrion inner membrane</location>
        <topology evidence="1">Multi-pass membrane protein</topology>
    </subcellularLocation>
</comment>
<evidence type="ECO:0000256" key="2">
    <source>
        <dbReference type="ARBA" id="ARBA00006375"/>
    </source>
</evidence>
<feature type="non-terminal residue" evidence="12">
    <location>
        <position position="299"/>
    </location>
</feature>
<dbReference type="PROSITE" id="PS50920">
    <property type="entry name" value="SOLCAR"/>
    <property type="match status" value="3"/>
</dbReference>
<dbReference type="InterPro" id="IPR002067">
    <property type="entry name" value="MCP"/>
</dbReference>
<dbReference type="EMBL" id="CP012523">
    <property type="protein sequence ID" value="ALC38344.1"/>
    <property type="molecule type" value="Genomic_DNA"/>
</dbReference>
<dbReference type="PRINTS" id="PR00784">
    <property type="entry name" value="MTUNCOUPLING"/>
</dbReference>
<evidence type="ECO:0000313" key="13">
    <source>
        <dbReference type="Proteomes" id="UP000494163"/>
    </source>
</evidence>
<keyword evidence="8" id="KW-0496">Mitochondrion</keyword>
<evidence type="ECO:0000313" key="12">
    <source>
        <dbReference type="EMBL" id="ALC38344.1"/>
    </source>
</evidence>
<keyword evidence="5" id="KW-0677">Repeat</keyword>
<dbReference type="InterPro" id="IPR050391">
    <property type="entry name" value="Mito_Metabolite_Transporter"/>
</dbReference>
<evidence type="ECO:0000256" key="8">
    <source>
        <dbReference type="ARBA" id="ARBA00023128"/>
    </source>
</evidence>
<feature type="non-terminal residue" evidence="12">
    <location>
        <position position="1"/>
    </location>
</feature>
<dbReference type="Pfam" id="PF00153">
    <property type="entry name" value="Mito_carr"/>
    <property type="match status" value="3"/>
</dbReference>
<dbReference type="OMA" id="KGFIPYW"/>
<evidence type="ECO:0000256" key="3">
    <source>
        <dbReference type="ARBA" id="ARBA00022448"/>
    </source>
</evidence>
<evidence type="ECO:0000256" key="6">
    <source>
        <dbReference type="ARBA" id="ARBA00022792"/>
    </source>
</evidence>
<proteinExistence type="inferred from homology"/>
<organism evidence="12 13">
    <name type="scientific">Drosophila busckii</name>
    <name type="common">Fruit fly</name>
    <dbReference type="NCBI Taxonomy" id="30019"/>
    <lineage>
        <taxon>Eukaryota</taxon>
        <taxon>Metazoa</taxon>
        <taxon>Ecdysozoa</taxon>
        <taxon>Arthropoda</taxon>
        <taxon>Hexapoda</taxon>
        <taxon>Insecta</taxon>
        <taxon>Pterygota</taxon>
        <taxon>Neoptera</taxon>
        <taxon>Endopterygota</taxon>
        <taxon>Diptera</taxon>
        <taxon>Brachycera</taxon>
        <taxon>Muscomorpha</taxon>
        <taxon>Ephydroidea</taxon>
        <taxon>Drosophilidae</taxon>
        <taxon>Drosophila</taxon>
    </lineage>
</organism>
<dbReference type="FunFam" id="1.50.40.10:FF:000062">
    <property type="entry name" value="mitochondrial uncoupling protein 3"/>
    <property type="match status" value="1"/>
</dbReference>
<evidence type="ECO:0000256" key="9">
    <source>
        <dbReference type="ARBA" id="ARBA00023136"/>
    </source>
</evidence>
<dbReference type="InterPro" id="IPR023395">
    <property type="entry name" value="MCP_dom_sf"/>
</dbReference>
<keyword evidence="4 10" id="KW-0812">Transmembrane</keyword>
<keyword evidence="9 10" id="KW-0472">Membrane</keyword>
<dbReference type="GO" id="GO:0055085">
    <property type="term" value="P:transmembrane transport"/>
    <property type="evidence" value="ECO:0007669"/>
    <property type="project" value="InterPro"/>
</dbReference>
<evidence type="ECO:0000256" key="10">
    <source>
        <dbReference type="PROSITE-ProRule" id="PRU00282"/>
    </source>
</evidence>
<comment type="similarity">
    <text evidence="2 11">Belongs to the mitochondrial carrier (TC 2.A.29) family.</text>
</comment>
<evidence type="ECO:0000256" key="4">
    <source>
        <dbReference type="ARBA" id="ARBA00022692"/>
    </source>
</evidence>
<keyword evidence="13" id="KW-1185">Reference proteome</keyword>
<feature type="repeat" description="Solcar" evidence="10">
    <location>
        <begin position="1"/>
        <end position="91"/>
    </location>
</feature>
<dbReference type="AlphaFoldDB" id="A0A0M5J159"/>
<dbReference type="PANTHER" id="PTHR45618">
    <property type="entry name" value="MITOCHONDRIAL DICARBOXYLATE CARRIER-RELATED"/>
    <property type="match status" value="1"/>
</dbReference>
<dbReference type="Gene3D" id="1.50.40.10">
    <property type="entry name" value="Mitochondrial carrier domain"/>
    <property type="match status" value="1"/>
</dbReference>
<keyword evidence="3 11" id="KW-0813">Transport</keyword>
<accession>A0A0M5J159</accession>
<feature type="repeat" description="Solcar" evidence="10">
    <location>
        <begin position="204"/>
        <end position="295"/>
    </location>
</feature>
<evidence type="ECO:0000256" key="5">
    <source>
        <dbReference type="ARBA" id="ARBA00022737"/>
    </source>
</evidence>
<dbReference type="OrthoDB" id="756301at2759"/>
<dbReference type="InterPro" id="IPR018108">
    <property type="entry name" value="MCP_transmembrane"/>
</dbReference>
<gene>
    <name evidence="12" type="ORF">Dbus_chr2Lg429</name>
</gene>